<evidence type="ECO:0000256" key="1">
    <source>
        <dbReference type="SAM" id="Phobius"/>
    </source>
</evidence>
<accession>A0A895XKE1</accession>
<organism evidence="2 3">
    <name type="scientific">Natronoglycomyces albus</name>
    <dbReference type="NCBI Taxonomy" id="2811108"/>
    <lineage>
        <taxon>Bacteria</taxon>
        <taxon>Bacillati</taxon>
        <taxon>Actinomycetota</taxon>
        <taxon>Actinomycetes</taxon>
        <taxon>Glycomycetales</taxon>
        <taxon>Glycomycetaceae</taxon>
        <taxon>Natronoglycomyces</taxon>
    </lineage>
</organism>
<keyword evidence="3" id="KW-1185">Reference proteome</keyword>
<keyword evidence="1" id="KW-1133">Transmembrane helix</keyword>
<sequence>MPETPENSHRPNDPEWDEELLTGFTHIGCRGRSLRGFFAVTIVGSLIACYLSMPLGHMEPSFTTG</sequence>
<keyword evidence="1" id="KW-0812">Transmembrane</keyword>
<protein>
    <submittedName>
        <fullName evidence="2">Uncharacterized protein</fullName>
    </submittedName>
</protein>
<dbReference type="AlphaFoldDB" id="A0A895XKE1"/>
<evidence type="ECO:0000313" key="2">
    <source>
        <dbReference type="EMBL" id="QSB05517.1"/>
    </source>
</evidence>
<dbReference type="RefSeq" id="WP_213171525.1">
    <property type="nucleotide sequence ID" value="NZ_CP070496.1"/>
</dbReference>
<gene>
    <name evidence="2" type="ORF">JQS30_00815</name>
</gene>
<feature type="transmembrane region" description="Helical" evidence="1">
    <location>
        <begin position="34"/>
        <end position="53"/>
    </location>
</feature>
<name>A0A895XKE1_9ACTN</name>
<keyword evidence="1" id="KW-0472">Membrane</keyword>
<evidence type="ECO:0000313" key="3">
    <source>
        <dbReference type="Proteomes" id="UP000662939"/>
    </source>
</evidence>
<dbReference type="KEGG" id="nav:JQS30_00815"/>
<dbReference type="Proteomes" id="UP000662939">
    <property type="component" value="Chromosome"/>
</dbReference>
<reference evidence="2" key="1">
    <citation type="submission" date="2021-02" db="EMBL/GenBank/DDBJ databases">
        <title>Natronoglycomyces albus gen. nov., sp. nov, a haloalkaliphilic actinobacterium from a soda solonchak soil.</title>
        <authorList>
            <person name="Sorokin D.Y."/>
            <person name="Khijniak T.V."/>
            <person name="Zakharycheva A.P."/>
            <person name="Boueva O.V."/>
            <person name="Ariskina E.V."/>
            <person name="Hahnke R.L."/>
            <person name="Bunk B."/>
            <person name="Sproer C."/>
            <person name="Schumann P."/>
            <person name="Evtushenko L.I."/>
            <person name="Kublanov I.V."/>
        </authorList>
    </citation>
    <scope>NUCLEOTIDE SEQUENCE</scope>
    <source>
        <strain evidence="2">DSM 106290</strain>
    </source>
</reference>
<proteinExistence type="predicted"/>
<dbReference type="EMBL" id="CP070496">
    <property type="protein sequence ID" value="QSB05517.1"/>
    <property type="molecule type" value="Genomic_DNA"/>
</dbReference>